<evidence type="ECO:0000313" key="1">
    <source>
        <dbReference type="EMBL" id="PCJ02180.1"/>
    </source>
</evidence>
<dbReference type="InterPro" id="IPR038444">
    <property type="entry name" value="DUF465_sf"/>
</dbReference>
<reference evidence="1" key="2">
    <citation type="journal article" date="2018" name="ISME J.">
        <title>A dynamic microbial community with high functional redundancy inhabits the cold, oxic subseafloor aquifer.</title>
        <authorList>
            <person name="Tully B.J."/>
            <person name="Wheat C.G."/>
            <person name="Glazer B.T."/>
            <person name="Huber J.A."/>
        </authorList>
    </citation>
    <scope>NUCLEOTIDE SEQUENCE</scope>
    <source>
        <strain evidence="1">NORP83</strain>
    </source>
</reference>
<dbReference type="Gene3D" id="6.10.280.50">
    <property type="match status" value="1"/>
</dbReference>
<proteinExistence type="predicted"/>
<accession>A0A2A4Z5X4</accession>
<protein>
    <submittedName>
        <fullName evidence="1">DUF465 domain-containing protein</fullName>
    </submittedName>
</protein>
<dbReference type="Pfam" id="PF04325">
    <property type="entry name" value="DUF465"/>
    <property type="match status" value="1"/>
</dbReference>
<gene>
    <name evidence="1" type="ORF">COB13_06220</name>
</gene>
<sequence length="58" mass="6638">MALEAHLNELKLKHKQMEAQIMSENKFAAVDEIKVGDLKRQKMRLKEEISSIEARAAS</sequence>
<comment type="caution">
    <text evidence="1">The sequence shown here is derived from an EMBL/GenBank/DDBJ whole genome shotgun (WGS) entry which is preliminary data.</text>
</comment>
<reference key="1">
    <citation type="submission" date="2017-08" db="EMBL/GenBank/DDBJ databases">
        <title>A dynamic microbial community with high functional redundancy inhabits the cold, oxic subseafloor aquifer.</title>
        <authorList>
            <person name="Tully B.J."/>
            <person name="Wheat C.G."/>
            <person name="Glazer B.T."/>
            <person name="Huber J.A."/>
        </authorList>
    </citation>
    <scope>NUCLEOTIDE SEQUENCE [LARGE SCALE GENOMIC DNA]</scope>
</reference>
<name>A0A2A4Z5X4_9PROT</name>
<dbReference type="InterPro" id="IPR007420">
    <property type="entry name" value="DUF465"/>
</dbReference>
<dbReference type="AlphaFoldDB" id="A0A2A4Z5X4"/>
<organism evidence="1">
    <name type="scientific">OCS116 cluster bacterium</name>
    <dbReference type="NCBI Taxonomy" id="2030921"/>
    <lineage>
        <taxon>Bacteria</taxon>
        <taxon>Pseudomonadati</taxon>
        <taxon>Pseudomonadota</taxon>
        <taxon>Alphaproteobacteria</taxon>
        <taxon>OCS116 cluster</taxon>
    </lineage>
</organism>
<dbReference type="EMBL" id="NVUS01000005">
    <property type="protein sequence ID" value="PCJ02180.1"/>
    <property type="molecule type" value="Genomic_DNA"/>
</dbReference>